<evidence type="ECO:0000313" key="6">
    <source>
        <dbReference type="EMBL" id="OAQ20692.1"/>
    </source>
</evidence>
<dbReference type="EMBL" id="LWLG01000007">
    <property type="protein sequence ID" value="OAQ20692.1"/>
    <property type="molecule type" value="Genomic_DNA"/>
</dbReference>
<dbReference type="Proteomes" id="UP000078390">
    <property type="component" value="Unassembled WGS sequence"/>
</dbReference>
<dbReference type="Gene3D" id="3.20.20.10">
    <property type="entry name" value="Alanine racemase"/>
    <property type="match status" value="1"/>
</dbReference>
<dbReference type="NCBIfam" id="TIGR00044">
    <property type="entry name" value="YggS family pyridoxal phosphate-dependent enzyme"/>
    <property type="match status" value="1"/>
</dbReference>
<dbReference type="FunFam" id="3.20.20.10:FF:000018">
    <property type="entry name" value="Pyridoxal phosphate homeostasis protein"/>
    <property type="match status" value="1"/>
</dbReference>
<evidence type="ECO:0000256" key="3">
    <source>
        <dbReference type="PIRSR" id="PIRSR004848-1"/>
    </source>
</evidence>
<dbReference type="SUPFAM" id="SSF51419">
    <property type="entry name" value="PLP-binding barrel"/>
    <property type="match status" value="1"/>
</dbReference>
<dbReference type="Pfam" id="PF01168">
    <property type="entry name" value="Ala_racemase_N"/>
    <property type="match status" value="1"/>
</dbReference>
<dbReference type="CDD" id="cd00635">
    <property type="entry name" value="PLPDE_III_YBL036c_like"/>
    <property type="match status" value="1"/>
</dbReference>
<comment type="cofactor">
    <cofactor evidence="3">
        <name>pyridoxal 5'-phosphate</name>
        <dbReference type="ChEBI" id="CHEBI:597326"/>
    </cofactor>
</comment>
<comment type="function">
    <text evidence="2">Pyridoxal 5'-phosphate (PLP)-binding protein, which is involved in PLP homeostasis.</text>
</comment>
<dbReference type="InterPro" id="IPR001608">
    <property type="entry name" value="Ala_racemase_N"/>
</dbReference>
<comment type="caution">
    <text evidence="6">The sequence shown here is derived from an EMBL/GenBank/DDBJ whole genome shotgun (WGS) entry which is preliminary data.</text>
</comment>
<dbReference type="GO" id="GO:0030170">
    <property type="term" value="F:pyridoxal phosphate binding"/>
    <property type="evidence" value="ECO:0007669"/>
    <property type="project" value="UniProtKB-UniRule"/>
</dbReference>
<keyword evidence="1 2" id="KW-0663">Pyridoxal phosphate</keyword>
<accession>A0A179D5G1</accession>
<dbReference type="PANTHER" id="PTHR10146">
    <property type="entry name" value="PROLINE SYNTHETASE CO-TRANSCRIBED BACTERIAL HOMOLOG PROTEIN"/>
    <property type="match status" value="1"/>
</dbReference>
<dbReference type="PANTHER" id="PTHR10146:SF14">
    <property type="entry name" value="PYRIDOXAL PHOSPHATE HOMEOSTASIS PROTEIN"/>
    <property type="match status" value="1"/>
</dbReference>
<gene>
    <name evidence="6" type="ORF">TDIS_1148</name>
</gene>
<feature type="modified residue" description="N6-(pyridoxal phosphate)lysine" evidence="2 3">
    <location>
        <position position="36"/>
    </location>
</feature>
<proteinExistence type="inferred from homology"/>
<evidence type="ECO:0000313" key="7">
    <source>
        <dbReference type="Proteomes" id="UP000078390"/>
    </source>
</evidence>
<protein>
    <recommendedName>
        <fullName evidence="2">Pyridoxal phosphate homeostasis protein</fullName>
        <shortName evidence="2">PLP homeostasis protein</shortName>
    </recommendedName>
</protein>
<feature type="domain" description="Alanine racemase N-terminal" evidence="5">
    <location>
        <begin position="8"/>
        <end position="227"/>
    </location>
</feature>
<evidence type="ECO:0000256" key="1">
    <source>
        <dbReference type="ARBA" id="ARBA00022898"/>
    </source>
</evidence>
<evidence type="ECO:0000259" key="5">
    <source>
        <dbReference type="Pfam" id="PF01168"/>
    </source>
</evidence>
<evidence type="ECO:0000256" key="2">
    <source>
        <dbReference type="HAMAP-Rule" id="MF_02087"/>
    </source>
</evidence>
<dbReference type="HAMAP" id="MF_02087">
    <property type="entry name" value="PLP_homeostasis"/>
    <property type="match status" value="1"/>
</dbReference>
<dbReference type="AlphaFoldDB" id="A0A179D5G1"/>
<organism evidence="6 7">
    <name type="scientific">Thermosulfurimonas dismutans</name>
    <dbReference type="NCBI Taxonomy" id="999894"/>
    <lineage>
        <taxon>Bacteria</taxon>
        <taxon>Pseudomonadati</taxon>
        <taxon>Thermodesulfobacteriota</taxon>
        <taxon>Thermodesulfobacteria</taxon>
        <taxon>Thermodesulfobacteriales</taxon>
        <taxon>Thermodesulfobacteriaceae</taxon>
        <taxon>Thermosulfurimonas</taxon>
    </lineage>
</organism>
<reference evidence="6 7" key="1">
    <citation type="submission" date="2016-04" db="EMBL/GenBank/DDBJ databases">
        <title>Genome analysis of Thermosulfurimonas dismutans, the first thermophilic sulfur-disproportionating bacterium of the phylum Thermodesulfobacteria.</title>
        <authorList>
            <person name="Mardanov A.V."/>
            <person name="Beletsky A.V."/>
            <person name="Kadnikov V.V."/>
            <person name="Slobodkin A.I."/>
            <person name="Ravin N.V."/>
        </authorList>
    </citation>
    <scope>NUCLEOTIDE SEQUENCE [LARGE SCALE GENOMIC DNA]</scope>
    <source>
        <strain evidence="6 7">S95</strain>
    </source>
</reference>
<name>A0A179D5G1_9BACT</name>
<comment type="similarity">
    <text evidence="2 4">Belongs to the pyridoxal phosphate-binding protein YggS/PROSC family.</text>
</comment>
<dbReference type="STRING" id="999894.TDIS_1148"/>
<dbReference type="InterPro" id="IPR029066">
    <property type="entry name" value="PLP-binding_barrel"/>
</dbReference>
<dbReference type="InterPro" id="IPR011078">
    <property type="entry name" value="PyrdxlP_homeostasis"/>
</dbReference>
<keyword evidence="7" id="KW-1185">Reference proteome</keyword>
<dbReference type="OrthoDB" id="9804072at2"/>
<dbReference type="PATRIC" id="fig|999894.6.peg.1142"/>
<evidence type="ECO:0000256" key="4">
    <source>
        <dbReference type="RuleBase" id="RU004514"/>
    </source>
</evidence>
<dbReference type="PIRSF" id="PIRSF004848">
    <property type="entry name" value="YBL036c_PLPDEIII"/>
    <property type="match status" value="1"/>
</dbReference>
<sequence>MNGVAENLRRIREKIAEAALRVGRKPEEVKILGAAKGQSTEKIREAVAEGLTLIGENYVQEAEKKKPFLSDLSLTWHLIGHLQKNKAKKAFELFDLIETVDRIEIAEKLSKLCQKTGRRLPVFIEVNVGGEENKKGILPEALPELIRHIKDLPGLEIRGLMCIPPYFEDVEAVRPYFRRLRELRDELQEKFDLPALTELSMGMSHDFEVAVEEGATIVRIGTALFGPRTPKK</sequence>